<reference evidence="2 3" key="1">
    <citation type="submission" date="2024-11" db="EMBL/GenBank/DDBJ databases">
        <title>A near-complete genome assembly of Cinchona calisaya.</title>
        <authorList>
            <person name="Lian D.C."/>
            <person name="Zhao X.W."/>
            <person name="Wei L."/>
        </authorList>
    </citation>
    <scope>NUCLEOTIDE SEQUENCE [LARGE SCALE GENOMIC DNA]</scope>
    <source>
        <tissue evidence="2">Nenye</tissue>
    </source>
</reference>
<protein>
    <recommendedName>
        <fullName evidence="1">RNase H type-1 domain-containing protein</fullName>
    </recommendedName>
</protein>
<keyword evidence="3" id="KW-1185">Reference proteome</keyword>
<gene>
    <name evidence="2" type="ORF">ACH5RR_013387</name>
</gene>
<proteinExistence type="predicted"/>
<dbReference type="PANTHER" id="PTHR47723">
    <property type="entry name" value="OS05G0353850 PROTEIN"/>
    <property type="match status" value="1"/>
</dbReference>
<dbReference type="InterPro" id="IPR012337">
    <property type="entry name" value="RNaseH-like_sf"/>
</dbReference>
<feature type="domain" description="RNase H type-1" evidence="1">
    <location>
        <begin position="17"/>
        <end position="101"/>
    </location>
</feature>
<dbReference type="AlphaFoldDB" id="A0ABD3A398"/>
<dbReference type="InterPro" id="IPR002156">
    <property type="entry name" value="RNaseH_domain"/>
</dbReference>
<dbReference type="SUPFAM" id="SSF53098">
    <property type="entry name" value="Ribonuclease H-like"/>
    <property type="match status" value="1"/>
</dbReference>
<dbReference type="Proteomes" id="UP001630127">
    <property type="component" value="Unassembled WGS sequence"/>
</dbReference>
<dbReference type="PROSITE" id="PS50879">
    <property type="entry name" value="RNASE_H_1"/>
    <property type="match status" value="1"/>
</dbReference>
<dbReference type="Pfam" id="PF13456">
    <property type="entry name" value="RVT_3"/>
    <property type="match status" value="1"/>
</dbReference>
<dbReference type="EMBL" id="JBJUIK010000006">
    <property type="protein sequence ID" value="KAL3525015.1"/>
    <property type="molecule type" value="Genomic_DNA"/>
</dbReference>
<evidence type="ECO:0000259" key="1">
    <source>
        <dbReference type="PROSITE" id="PS50879"/>
    </source>
</evidence>
<evidence type="ECO:0000313" key="3">
    <source>
        <dbReference type="Proteomes" id="UP001630127"/>
    </source>
</evidence>
<evidence type="ECO:0000313" key="2">
    <source>
        <dbReference type="EMBL" id="KAL3525015.1"/>
    </source>
</evidence>
<name>A0ABD3A398_9GENT</name>
<dbReference type="CDD" id="cd06222">
    <property type="entry name" value="RNase_H_like"/>
    <property type="match status" value="1"/>
</dbReference>
<organism evidence="2 3">
    <name type="scientific">Cinchona calisaya</name>
    <dbReference type="NCBI Taxonomy" id="153742"/>
    <lineage>
        <taxon>Eukaryota</taxon>
        <taxon>Viridiplantae</taxon>
        <taxon>Streptophyta</taxon>
        <taxon>Embryophyta</taxon>
        <taxon>Tracheophyta</taxon>
        <taxon>Spermatophyta</taxon>
        <taxon>Magnoliopsida</taxon>
        <taxon>eudicotyledons</taxon>
        <taxon>Gunneridae</taxon>
        <taxon>Pentapetalae</taxon>
        <taxon>asterids</taxon>
        <taxon>lamiids</taxon>
        <taxon>Gentianales</taxon>
        <taxon>Rubiaceae</taxon>
        <taxon>Cinchonoideae</taxon>
        <taxon>Cinchoneae</taxon>
        <taxon>Cinchona</taxon>
    </lineage>
</organism>
<comment type="caution">
    <text evidence="2">The sequence shown here is derived from an EMBL/GenBank/DDBJ whole genome shotgun (WGS) entry which is preliminary data.</text>
</comment>
<sequence length="101" mass="11051">MLEFMAQETPPRLGTTSYTLLGFNIDGSSLGNPGIAGAGGVLRNHNGNWLADFNRHIGLATNNMVEFWGLRDGLNMAPQLNYSHVIIETHIQVMLDLLNAN</sequence>
<accession>A0ABD3A398</accession>
<dbReference type="Gene3D" id="3.30.420.10">
    <property type="entry name" value="Ribonuclease H-like superfamily/Ribonuclease H"/>
    <property type="match status" value="1"/>
</dbReference>
<dbReference type="InterPro" id="IPR053151">
    <property type="entry name" value="RNase_H-like"/>
</dbReference>
<dbReference type="InterPro" id="IPR044730">
    <property type="entry name" value="RNase_H-like_dom_plant"/>
</dbReference>
<dbReference type="PANTHER" id="PTHR47723:SF19">
    <property type="entry name" value="POLYNUCLEOTIDYL TRANSFERASE, RIBONUCLEASE H-LIKE SUPERFAMILY PROTEIN"/>
    <property type="match status" value="1"/>
</dbReference>
<dbReference type="InterPro" id="IPR036397">
    <property type="entry name" value="RNaseH_sf"/>
</dbReference>